<comment type="similarity">
    <text evidence="7 8">Belongs to the PINc/VapC protein family.</text>
</comment>
<name>A0A5N0E9R9_9NOCA</name>
<comment type="caution">
    <text evidence="10">The sequence shown here is derived from an EMBL/GenBank/DDBJ whole genome shotgun (WGS) entry which is preliminary data.</text>
</comment>
<organism evidence="10 11">
    <name type="scientific">Nocardia colli</name>
    <dbReference type="NCBI Taxonomy" id="2545717"/>
    <lineage>
        <taxon>Bacteria</taxon>
        <taxon>Bacillati</taxon>
        <taxon>Actinomycetota</taxon>
        <taxon>Actinomycetes</taxon>
        <taxon>Mycobacteriales</taxon>
        <taxon>Nocardiaceae</taxon>
        <taxon>Nocardia</taxon>
    </lineage>
</organism>
<dbReference type="OrthoDB" id="9804823at2"/>
<dbReference type="InterPro" id="IPR029060">
    <property type="entry name" value="PIN-like_dom_sf"/>
</dbReference>
<evidence type="ECO:0000256" key="2">
    <source>
        <dbReference type="ARBA" id="ARBA00022649"/>
    </source>
</evidence>
<comment type="function">
    <text evidence="8">Toxic component of a toxin-antitoxin (TA) system. An RNase.</text>
</comment>
<keyword evidence="11" id="KW-1185">Reference proteome</keyword>
<evidence type="ECO:0000256" key="1">
    <source>
        <dbReference type="ARBA" id="ARBA00001946"/>
    </source>
</evidence>
<dbReference type="SUPFAM" id="SSF88723">
    <property type="entry name" value="PIN domain-like"/>
    <property type="match status" value="1"/>
</dbReference>
<dbReference type="GO" id="GO:0004540">
    <property type="term" value="F:RNA nuclease activity"/>
    <property type="evidence" value="ECO:0007669"/>
    <property type="project" value="InterPro"/>
</dbReference>
<keyword evidence="8" id="KW-0800">Toxin</keyword>
<feature type="binding site" evidence="8">
    <location>
        <position position="7"/>
    </location>
    <ligand>
        <name>Mg(2+)</name>
        <dbReference type="ChEBI" id="CHEBI:18420"/>
    </ligand>
</feature>
<dbReference type="EMBL" id="VXLC01000017">
    <property type="protein sequence ID" value="KAA8884924.1"/>
    <property type="molecule type" value="Genomic_DNA"/>
</dbReference>
<dbReference type="AlphaFoldDB" id="A0A5N0E9R9"/>
<dbReference type="Pfam" id="PF01850">
    <property type="entry name" value="PIN"/>
    <property type="match status" value="1"/>
</dbReference>
<dbReference type="CDD" id="cd18746">
    <property type="entry name" value="PIN_VapC4-5_FitB-like"/>
    <property type="match status" value="1"/>
</dbReference>
<dbReference type="RefSeq" id="WP_150405765.1">
    <property type="nucleotide sequence ID" value="NZ_VXLC01000017.1"/>
</dbReference>
<keyword evidence="6 8" id="KW-0460">Magnesium</keyword>
<keyword evidence="4 8" id="KW-0479">Metal-binding</keyword>
<evidence type="ECO:0000256" key="6">
    <source>
        <dbReference type="ARBA" id="ARBA00022842"/>
    </source>
</evidence>
<evidence type="ECO:0000313" key="11">
    <source>
        <dbReference type="Proteomes" id="UP000323876"/>
    </source>
</evidence>
<dbReference type="Proteomes" id="UP000323876">
    <property type="component" value="Unassembled WGS sequence"/>
</dbReference>
<dbReference type="HAMAP" id="MF_00265">
    <property type="entry name" value="VapC_Nob1"/>
    <property type="match status" value="1"/>
</dbReference>
<keyword evidence="2 8" id="KW-1277">Toxin-antitoxin system</keyword>
<evidence type="ECO:0000256" key="5">
    <source>
        <dbReference type="ARBA" id="ARBA00022801"/>
    </source>
</evidence>
<dbReference type="Gene3D" id="3.40.50.1010">
    <property type="entry name" value="5'-nuclease"/>
    <property type="match status" value="1"/>
</dbReference>
<protein>
    <recommendedName>
        <fullName evidence="8">Ribonuclease VapC</fullName>
        <shortName evidence="8">RNase VapC</shortName>
        <ecNumber evidence="8">3.1.-.-</ecNumber>
    </recommendedName>
    <alternativeName>
        <fullName evidence="8">Toxin VapC</fullName>
    </alternativeName>
</protein>
<evidence type="ECO:0000256" key="3">
    <source>
        <dbReference type="ARBA" id="ARBA00022722"/>
    </source>
</evidence>
<dbReference type="InterPro" id="IPR022907">
    <property type="entry name" value="VapC_family"/>
</dbReference>
<dbReference type="InterPro" id="IPR002716">
    <property type="entry name" value="PIN_dom"/>
</dbReference>
<evidence type="ECO:0000256" key="4">
    <source>
        <dbReference type="ARBA" id="ARBA00022723"/>
    </source>
</evidence>
<keyword evidence="3 8" id="KW-0540">Nuclease</keyword>
<gene>
    <name evidence="8" type="primary">vapC</name>
    <name evidence="10" type="ORF">F3087_31665</name>
</gene>
<feature type="binding site" evidence="8">
    <location>
        <position position="106"/>
    </location>
    <ligand>
        <name>Mg(2+)</name>
        <dbReference type="ChEBI" id="CHEBI:18420"/>
    </ligand>
</feature>
<dbReference type="PANTHER" id="PTHR33653:SF1">
    <property type="entry name" value="RIBONUCLEASE VAPC2"/>
    <property type="match status" value="1"/>
</dbReference>
<evidence type="ECO:0000259" key="9">
    <source>
        <dbReference type="Pfam" id="PF01850"/>
    </source>
</evidence>
<accession>A0A5N0E9R9</accession>
<dbReference type="GO" id="GO:0000287">
    <property type="term" value="F:magnesium ion binding"/>
    <property type="evidence" value="ECO:0007669"/>
    <property type="project" value="UniProtKB-UniRule"/>
</dbReference>
<dbReference type="GO" id="GO:0090729">
    <property type="term" value="F:toxin activity"/>
    <property type="evidence" value="ECO:0007669"/>
    <property type="project" value="UniProtKB-KW"/>
</dbReference>
<dbReference type="EC" id="3.1.-.-" evidence="8"/>
<evidence type="ECO:0000313" key="10">
    <source>
        <dbReference type="EMBL" id="KAA8884924.1"/>
    </source>
</evidence>
<feature type="domain" description="PIN" evidence="9">
    <location>
        <begin position="4"/>
        <end position="124"/>
    </location>
</feature>
<dbReference type="InterPro" id="IPR050556">
    <property type="entry name" value="Type_II_TA_system_RNase"/>
</dbReference>
<evidence type="ECO:0000256" key="7">
    <source>
        <dbReference type="ARBA" id="ARBA00038093"/>
    </source>
</evidence>
<dbReference type="PANTHER" id="PTHR33653">
    <property type="entry name" value="RIBONUCLEASE VAPC2"/>
    <property type="match status" value="1"/>
</dbReference>
<evidence type="ECO:0000256" key="8">
    <source>
        <dbReference type="HAMAP-Rule" id="MF_00265"/>
    </source>
</evidence>
<dbReference type="GO" id="GO:0016787">
    <property type="term" value="F:hydrolase activity"/>
    <property type="evidence" value="ECO:0007669"/>
    <property type="project" value="UniProtKB-KW"/>
</dbReference>
<comment type="cofactor">
    <cofactor evidence="1 8">
        <name>Mg(2+)</name>
        <dbReference type="ChEBI" id="CHEBI:18420"/>
    </cofactor>
</comment>
<keyword evidence="5 8" id="KW-0378">Hydrolase</keyword>
<reference evidence="10 11" key="1">
    <citation type="submission" date="2019-09" db="EMBL/GenBank/DDBJ databases">
        <authorList>
            <person name="Wang X."/>
        </authorList>
    </citation>
    <scope>NUCLEOTIDE SEQUENCE [LARGE SCALE GENOMIC DNA]</scope>
    <source>
        <strain evidence="10 11">CICC 11023</strain>
    </source>
</reference>
<proteinExistence type="inferred from homology"/>
<sequence length="141" mass="15641">MRSYLLDTSAVSEWMKPRPDPGLSLWLHTADEDRLHLSVITLGEIRKGIEKMADSPKKQRLVDWLTESLIDRFEGRLLSVDGVVAQAWGRMVARTEGSGNPVEAADALIAATAESHGLEIVTRNVKHFVPTGVPVVCPWRD</sequence>